<dbReference type="PANTHER" id="PTHR40633:SF1">
    <property type="entry name" value="GPI ANCHORED SERINE-THREONINE RICH PROTEIN (AFU_ORTHOLOGUE AFUA_1G03630)"/>
    <property type="match status" value="1"/>
</dbReference>
<reference evidence="2" key="1">
    <citation type="submission" date="2021-03" db="EMBL/GenBank/DDBJ databases">
        <authorList>
            <person name="Tagirdzhanova G."/>
        </authorList>
    </citation>
    <scope>NUCLEOTIDE SEQUENCE</scope>
</reference>
<evidence type="ECO:0000313" key="2">
    <source>
        <dbReference type="EMBL" id="CAF9939227.1"/>
    </source>
</evidence>
<dbReference type="InterPro" id="IPR052982">
    <property type="entry name" value="SRP1/TIP1-like"/>
</dbReference>
<dbReference type="PANTHER" id="PTHR40633">
    <property type="entry name" value="MATRIX PROTEIN, PUTATIVE (AFU_ORTHOLOGUE AFUA_8G05410)-RELATED"/>
    <property type="match status" value="1"/>
</dbReference>
<gene>
    <name evidence="2" type="ORF">IMSHALPRED_001261</name>
</gene>
<dbReference type="Proteomes" id="UP000664534">
    <property type="component" value="Unassembled WGS sequence"/>
</dbReference>
<organism evidence="2 3">
    <name type="scientific">Imshaugia aleurites</name>
    <dbReference type="NCBI Taxonomy" id="172621"/>
    <lineage>
        <taxon>Eukaryota</taxon>
        <taxon>Fungi</taxon>
        <taxon>Dikarya</taxon>
        <taxon>Ascomycota</taxon>
        <taxon>Pezizomycotina</taxon>
        <taxon>Lecanoromycetes</taxon>
        <taxon>OSLEUM clade</taxon>
        <taxon>Lecanoromycetidae</taxon>
        <taxon>Lecanorales</taxon>
        <taxon>Lecanorineae</taxon>
        <taxon>Parmeliaceae</taxon>
        <taxon>Imshaugia</taxon>
    </lineage>
</organism>
<dbReference type="AlphaFoldDB" id="A0A8H3PEP6"/>
<keyword evidence="1" id="KW-0732">Signal</keyword>
<evidence type="ECO:0008006" key="4">
    <source>
        <dbReference type="Google" id="ProtNLM"/>
    </source>
</evidence>
<keyword evidence="3" id="KW-1185">Reference proteome</keyword>
<protein>
    <recommendedName>
        <fullName evidence="4">Ser-Thr-rich glycosyl-phosphatidyl-inositol-anchored membrane family-domain-containing protein</fullName>
    </recommendedName>
</protein>
<proteinExistence type="predicted"/>
<sequence length="227" mass="23368">MHSLTPHIAALALAVLSPVSVLAGNTYFTNTTPKVLSYADSITLTWEPEASTETYELGLAQGPMNNLVKGTIINGGYEPGTSYTWTALDIIPSGTYVFYIQQKSNGAVNYSPYFCLQECSSTTSTSASLTPATFTFAKARISATSTSAPATTHAATTRAIASSAPSVATAYASANLSAVEYGNSSDYGSTVEGSGNVLEFTGGALKASMMGAGAVMAVVATGIMMML</sequence>
<feature type="signal peptide" evidence="1">
    <location>
        <begin position="1"/>
        <end position="23"/>
    </location>
</feature>
<dbReference type="EMBL" id="CAJPDT010000116">
    <property type="protein sequence ID" value="CAF9939227.1"/>
    <property type="molecule type" value="Genomic_DNA"/>
</dbReference>
<accession>A0A8H3PEP6</accession>
<comment type="caution">
    <text evidence="2">The sequence shown here is derived from an EMBL/GenBank/DDBJ whole genome shotgun (WGS) entry which is preliminary data.</text>
</comment>
<name>A0A8H3PEP6_9LECA</name>
<evidence type="ECO:0000256" key="1">
    <source>
        <dbReference type="SAM" id="SignalP"/>
    </source>
</evidence>
<feature type="chain" id="PRO_5034238441" description="Ser-Thr-rich glycosyl-phosphatidyl-inositol-anchored membrane family-domain-containing protein" evidence="1">
    <location>
        <begin position="24"/>
        <end position="227"/>
    </location>
</feature>
<evidence type="ECO:0000313" key="3">
    <source>
        <dbReference type="Proteomes" id="UP000664534"/>
    </source>
</evidence>